<comment type="caution">
    <text evidence="1">The sequence shown here is derived from an EMBL/GenBank/DDBJ whole genome shotgun (WGS) entry which is preliminary data.</text>
</comment>
<sequence>MGFPITNPSGSFVNTQTGSRRTQDKRNFVFNPMATPQISGLQAFGTARCSQSNYQLAKQRTSTTDLFFILASIQLNPPFAAPHLSKLASPIWRRGGVPLEECCLFHRLHRQVSTTLITQAMEIII</sequence>
<protein>
    <submittedName>
        <fullName evidence="1">Uncharacterized protein</fullName>
    </submittedName>
</protein>
<reference evidence="1" key="1">
    <citation type="submission" date="2021-08" db="EMBL/GenBank/DDBJ databases">
        <title>The first chromosome-level gecko genome reveals the dynamic sex chromosomes of Neotropical dwarf geckos (Sphaerodactylidae: Sphaerodactylus).</title>
        <authorList>
            <person name="Pinto B.J."/>
            <person name="Keating S.E."/>
            <person name="Gamble T."/>
        </authorList>
    </citation>
    <scope>NUCLEOTIDE SEQUENCE</scope>
    <source>
        <strain evidence="1">TG3544</strain>
    </source>
</reference>
<proteinExistence type="predicted"/>
<evidence type="ECO:0000313" key="1">
    <source>
        <dbReference type="EMBL" id="KAH7998801.1"/>
    </source>
</evidence>
<accession>A0ACB8F102</accession>
<keyword evidence="2" id="KW-1185">Reference proteome</keyword>
<dbReference type="Proteomes" id="UP000827872">
    <property type="component" value="Linkage Group LG05"/>
</dbReference>
<dbReference type="EMBL" id="CM037618">
    <property type="protein sequence ID" value="KAH7998801.1"/>
    <property type="molecule type" value="Genomic_DNA"/>
</dbReference>
<evidence type="ECO:0000313" key="2">
    <source>
        <dbReference type="Proteomes" id="UP000827872"/>
    </source>
</evidence>
<gene>
    <name evidence="1" type="ORF">K3G42_000779</name>
</gene>
<organism evidence="1 2">
    <name type="scientific">Sphaerodactylus townsendi</name>
    <dbReference type="NCBI Taxonomy" id="933632"/>
    <lineage>
        <taxon>Eukaryota</taxon>
        <taxon>Metazoa</taxon>
        <taxon>Chordata</taxon>
        <taxon>Craniata</taxon>
        <taxon>Vertebrata</taxon>
        <taxon>Euteleostomi</taxon>
        <taxon>Lepidosauria</taxon>
        <taxon>Squamata</taxon>
        <taxon>Bifurcata</taxon>
        <taxon>Gekkota</taxon>
        <taxon>Sphaerodactylidae</taxon>
        <taxon>Sphaerodactylus</taxon>
    </lineage>
</organism>
<name>A0ACB8F102_9SAUR</name>